<evidence type="ECO:0000256" key="17">
    <source>
        <dbReference type="PROSITE-ProRule" id="PRU00175"/>
    </source>
</evidence>
<dbReference type="GO" id="GO:0008270">
    <property type="term" value="F:zinc ion binding"/>
    <property type="evidence" value="ECO:0007669"/>
    <property type="project" value="UniProtKB-KW"/>
</dbReference>
<evidence type="ECO:0000256" key="12">
    <source>
        <dbReference type="ARBA" id="ARBA00023136"/>
    </source>
</evidence>
<dbReference type="InterPro" id="IPR013083">
    <property type="entry name" value="Znf_RING/FYVE/PHD"/>
</dbReference>
<dbReference type="Pfam" id="PF13639">
    <property type="entry name" value="zf-RING_2"/>
    <property type="match status" value="1"/>
</dbReference>
<sequence>MITKRPLRFDMPNPKRCKVEEPCHEEVEYEYGLIPKNRKTIAYSSIDKHGGFEDSSSGSGSWSAEGSLWASEVESKSAFLKNRSFEKSRPPLLKPSRGRVQMLPSRLSDSVIDVLNNRDDELNELDTSFGKVGSIENRKKFGKRRCRYSELGFVENSSRFESSKPYPCCEKDHDREVGCVGFNKFYSRKYSRKRSVSRGSLMSIGDVNSSALIENKEYMSGFGGQTQMYKCKLSDFHLALEEAIMAENGFHETENEIAFLDCRESHPSGIHGASNSSEDREFLSQNQNACNKDMRQCSACALLLPLKSLKKMKGSTGEAQLLCKHCAKIADYNNMHGIYPLNLDYEKLLAFLQEKNGSQIVKKSIYCAVHRKPSPESVVVVHTPSGVVFAPRSMLQNENGCFRVSRLASSKQMELPEPSTSEAEYFEPLSAARCRIFKRSIIKRAEREAIFHLLSGPSHHSLSELCSLSTCKSEKMRKRTRRDNFINSCTSPDSSLQFSYSSLFRLRSLISKSWSGKPNDWQPKSLIAFNAVAIPTNLQENKVFICRSDHIPIRFPFSLQVKQPQNCGFPGFNLSCNDQGVTVLNLPYSGDFLVSNINYQTQQIQVYDSNNCLAGRLLSLNLSGSPFNAAFYQNYTFLRCPTELVTSRFTPINCLSNSTASVLATSSMSLVNAMSTSCDIIDTLPTPVSHASQDEKGFSVDLNDDLKLTWFVPDCTACETRGGICGFKSNTTQEIGCSYESSSGGSTNGLEVFRIIGLSIGVPAIIFAVGIGIFACLLDQSRNSIPAAVTPQPAIVSTGVDESTIESYQKVVLGESRRLPGLNDGSCPICLSEYKSNETLRCLPGCKHCFHADCIDEWLRLNGTCPVCRNSPPHANVPTENV</sequence>
<dbReference type="Proteomes" id="UP000593562">
    <property type="component" value="Unassembled WGS sequence"/>
</dbReference>
<dbReference type="InterPro" id="IPR025287">
    <property type="entry name" value="WAK_GUB"/>
</dbReference>
<dbReference type="InParanoid" id="A0A7J7DBR8"/>
<comment type="catalytic activity">
    <reaction evidence="16">
        <text>L-seryl-[protein] + ATP = O-phospho-L-seryl-[protein] + ADP + H(+)</text>
        <dbReference type="Rhea" id="RHEA:17989"/>
        <dbReference type="Rhea" id="RHEA-COMP:9863"/>
        <dbReference type="Rhea" id="RHEA-COMP:11604"/>
        <dbReference type="ChEBI" id="CHEBI:15378"/>
        <dbReference type="ChEBI" id="CHEBI:29999"/>
        <dbReference type="ChEBI" id="CHEBI:30616"/>
        <dbReference type="ChEBI" id="CHEBI:83421"/>
        <dbReference type="ChEBI" id="CHEBI:456216"/>
        <dbReference type="EC" id="2.7.11.1"/>
    </reaction>
</comment>
<evidence type="ECO:0000256" key="7">
    <source>
        <dbReference type="ARBA" id="ARBA00022729"/>
    </source>
</evidence>
<dbReference type="Gene3D" id="3.30.40.10">
    <property type="entry name" value="Zinc/RING finger domain, C3HC4 (zinc finger)"/>
    <property type="match status" value="1"/>
</dbReference>
<feature type="domain" description="RING-type" evidence="19">
    <location>
        <begin position="827"/>
        <end position="869"/>
    </location>
</feature>
<dbReference type="PANTHER" id="PTHR46279:SF2">
    <property type="entry name" value="RING-H2 FINGER PROTEIN ATL21A-RELATED"/>
    <property type="match status" value="1"/>
</dbReference>
<dbReference type="Pfam" id="PF13947">
    <property type="entry name" value="GUB_WAK_bind"/>
    <property type="match status" value="1"/>
</dbReference>
<evidence type="ECO:0000256" key="1">
    <source>
        <dbReference type="ARBA" id="ARBA00000900"/>
    </source>
</evidence>
<dbReference type="PROSITE" id="PS50089">
    <property type="entry name" value="ZF_RING_2"/>
    <property type="match status" value="1"/>
</dbReference>
<evidence type="ECO:0000256" key="9">
    <source>
        <dbReference type="ARBA" id="ARBA00022786"/>
    </source>
</evidence>
<comment type="similarity">
    <text evidence="14">Belongs to the RING-type zinc finger family. ATL subfamily.</text>
</comment>
<keyword evidence="7" id="KW-0732">Signal</keyword>
<dbReference type="CDD" id="cd16461">
    <property type="entry name" value="RING-H2_EL5-like"/>
    <property type="match status" value="1"/>
</dbReference>
<keyword evidence="12 18" id="KW-0472">Membrane</keyword>
<gene>
    <name evidence="20" type="ORF">HS088_TW08G00371</name>
</gene>
<comment type="catalytic activity">
    <reaction evidence="1">
        <text>S-ubiquitinyl-[E2 ubiquitin-conjugating enzyme]-L-cysteine + [acceptor protein]-L-lysine = [E2 ubiquitin-conjugating enzyme]-L-cysteine + N(6)-ubiquitinyl-[acceptor protein]-L-lysine.</text>
        <dbReference type="EC" id="2.3.2.27"/>
    </reaction>
</comment>
<dbReference type="GO" id="GO:0030247">
    <property type="term" value="F:polysaccharide binding"/>
    <property type="evidence" value="ECO:0007669"/>
    <property type="project" value="InterPro"/>
</dbReference>
<keyword evidence="4" id="KW-0808">Transferase</keyword>
<keyword evidence="6" id="KW-0479">Metal-binding</keyword>
<evidence type="ECO:0000256" key="13">
    <source>
        <dbReference type="ARBA" id="ARBA00023180"/>
    </source>
</evidence>
<evidence type="ECO:0000256" key="10">
    <source>
        <dbReference type="ARBA" id="ARBA00022833"/>
    </source>
</evidence>
<dbReference type="SMART" id="SM00184">
    <property type="entry name" value="RING"/>
    <property type="match status" value="1"/>
</dbReference>
<evidence type="ECO:0000256" key="11">
    <source>
        <dbReference type="ARBA" id="ARBA00022989"/>
    </source>
</evidence>
<comment type="caution">
    <text evidence="20">The sequence shown here is derived from an EMBL/GenBank/DDBJ whole genome shotgun (WGS) entry which is preliminary data.</text>
</comment>
<dbReference type="PANTHER" id="PTHR46279">
    <property type="entry name" value="RING/U-BOX SUPERFAMILY PROTEIN"/>
    <property type="match status" value="1"/>
</dbReference>
<evidence type="ECO:0000256" key="5">
    <source>
        <dbReference type="ARBA" id="ARBA00022692"/>
    </source>
</evidence>
<evidence type="ECO:0000256" key="2">
    <source>
        <dbReference type="ARBA" id="ARBA00004167"/>
    </source>
</evidence>
<feature type="transmembrane region" description="Helical" evidence="18">
    <location>
        <begin position="755"/>
        <end position="778"/>
    </location>
</feature>
<organism evidence="20 21">
    <name type="scientific">Tripterygium wilfordii</name>
    <name type="common">Thunder God vine</name>
    <dbReference type="NCBI Taxonomy" id="458696"/>
    <lineage>
        <taxon>Eukaryota</taxon>
        <taxon>Viridiplantae</taxon>
        <taxon>Streptophyta</taxon>
        <taxon>Embryophyta</taxon>
        <taxon>Tracheophyta</taxon>
        <taxon>Spermatophyta</taxon>
        <taxon>Magnoliopsida</taxon>
        <taxon>eudicotyledons</taxon>
        <taxon>Gunneridae</taxon>
        <taxon>Pentapetalae</taxon>
        <taxon>rosids</taxon>
        <taxon>fabids</taxon>
        <taxon>Celastrales</taxon>
        <taxon>Celastraceae</taxon>
        <taxon>Tripterygium</taxon>
    </lineage>
</organism>
<accession>A0A7J7DBR8</accession>
<keyword evidence="21" id="KW-1185">Reference proteome</keyword>
<dbReference type="GO" id="GO:0016020">
    <property type="term" value="C:membrane"/>
    <property type="evidence" value="ECO:0007669"/>
    <property type="project" value="UniProtKB-SubCell"/>
</dbReference>
<dbReference type="InterPro" id="IPR001841">
    <property type="entry name" value="Znf_RING"/>
</dbReference>
<evidence type="ECO:0000256" key="18">
    <source>
        <dbReference type="SAM" id="Phobius"/>
    </source>
</evidence>
<comment type="pathway">
    <text evidence="3">Protein modification; protein ubiquitination.</text>
</comment>
<evidence type="ECO:0000313" key="20">
    <source>
        <dbReference type="EMBL" id="KAF5743783.1"/>
    </source>
</evidence>
<keyword evidence="5 18" id="KW-0812">Transmembrane</keyword>
<evidence type="ECO:0000256" key="16">
    <source>
        <dbReference type="ARBA" id="ARBA00048679"/>
    </source>
</evidence>
<evidence type="ECO:0000313" key="21">
    <source>
        <dbReference type="Proteomes" id="UP000593562"/>
    </source>
</evidence>
<dbReference type="InterPro" id="IPR046948">
    <property type="entry name" value="ATL20-22-like"/>
</dbReference>
<evidence type="ECO:0000256" key="3">
    <source>
        <dbReference type="ARBA" id="ARBA00004906"/>
    </source>
</evidence>
<evidence type="ECO:0000256" key="6">
    <source>
        <dbReference type="ARBA" id="ARBA00022723"/>
    </source>
</evidence>
<keyword evidence="10" id="KW-0862">Zinc</keyword>
<reference evidence="20 21" key="1">
    <citation type="journal article" date="2020" name="Nat. Commun.">
        <title>Genome of Tripterygium wilfordii and identification of cytochrome P450 involved in triptolide biosynthesis.</title>
        <authorList>
            <person name="Tu L."/>
            <person name="Su P."/>
            <person name="Zhang Z."/>
            <person name="Gao L."/>
            <person name="Wang J."/>
            <person name="Hu T."/>
            <person name="Zhou J."/>
            <person name="Zhang Y."/>
            <person name="Zhao Y."/>
            <person name="Liu Y."/>
            <person name="Song Y."/>
            <person name="Tong Y."/>
            <person name="Lu Y."/>
            <person name="Yang J."/>
            <person name="Xu C."/>
            <person name="Jia M."/>
            <person name="Peters R.J."/>
            <person name="Huang L."/>
            <person name="Gao W."/>
        </authorList>
    </citation>
    <scope>NUCLEOTIDE SEQUENCE [LARGE SCALE GENOMIC DNA]</scope>
    <source>
        <strain evidence="21">cv. XIE 37</strain>
        <tissue evidence="20">Leaf</tissue>
    </source>
</reference>
<dbReference type="GO" id="GO:0004674">
    <property type="term" value="F:protein serine/threonine kinase activity"/>
    <property type="evidence" value="ECO:0007669"/>
    <property type="project" value="UniProtKB-EC"/>
</dbReference>
<evidence type="ECO:0000256" key="4">
    <source>
        <dbReference type="ARBA" id="ARBA00022679"/>
    </source>
</evidence>
<dbReference type="GO" id="GO:0061630">
    <property type="term" value="F:ubiquitin protein ligase activity"/>
    <property type="evidence" value="ECO:0007669"/>
    <property type="project" value="UniProtKB-EC"/>
</dbReference>
<dbReference type="EMBL" id="JAAARO010000008">
    <property type="protein sequence ID" value="KAF5743783.1"/>
    <property type="molecule type" value="Genomic_DNA"/>
</dbReference>
<comment type="subcellular location">
    <subcellularLocation>
        <location evidence="2">Membrane</location>
        <topology evidence="2">Single-pass membrane protein</topology>
    </subcellularLocation>
</comment>
<dbReference type="InterPro" id="IPR032872">
    <property type="entry name" value="WAK_assoc_C"/>
</dbReference>
<keyword evidence="11 18" id="KW-1133">Transmembrane helix</keyword>
<evidence type="ECO:0000259" key="19">
    <source>
        <dbReference type="PROSITE" id="PS50089"/>
    </source>
</evidence>
<keyword evidence="13" id="KW-0325">Glycoprotein</keyword>
<dbReference type="Pfam" id="PF14380">
    <property type="entry name" value="WAK_assoc"/>
    <property type="match status" value="1"/>
</dbReference>
<comment type="catalytic activity">
    <reaction evidence="15">
        <text>L-threonyl-[protein] + ATP = O-phospho-L-threonyl-[protein] + ADP + H(+)</text>
        <dbReference type="Rhea" id="RHEA:46608"/>
        <dbReference type="Rhea" id="RHEA-COMP:11060"/>
        <dbReference type="Rhea" id="RHEA-COMP:11605"/>
        <dbReference type="ChEBI" id="CHEBI:15378"/>
        <dbReference type="ChEBI" id="CHEBI:30013"/>
        <dbReference type="ChEBI" id="CHEBI:30616"/>
        <dbReference type="ChEBI" id="CHEBI:61977"/>
        <dbReference type="ChEBI" id="CHEBI:456216"/>
        <dbReference type="EC" id="2.7.11.1"/>
    </reaction>
</comment>
<protein>
    <submittedName>
        <fullName evidence="20">Putative RING-H2 finger protein ATL21A</fullName>
    </submittedName>
</protein>
<evidence type="ECO:0000256" key="14">
    <source>
        <dbReference type="ARBA" id="ARBA00024209"/>
    </source>
</evidence>
<keyword evidence="9" id="KW-0833">Ubl conjugation pathway</keyword>
<evidence type="ECO:0000256" key="8">
    <source>
        <dbReference type="ARBA" id="ARBA00022771"/>
    </source>
</evidence>
<keyword evidence="8 17" id="KW-0863">Zinc-finger</keyword>
<dbReference type="SUPFAM" id="SSF57850">
    <property type="entry name" value="RING/U-box"/>
    <property type="match status" value="1"/>
</dbReference>
<name>A0A7J7DBR8_TRIWF</name>
<dbReference type="AlphaFoldDB" id="A0A7J7DBR8"/>
<proteinExistence type="inferred from homology"/>
<evidence type="ECO:0000256" key="15">
    <source>
        <dbReference type="ARBA" id="ARBA00047899"/>
    </source>
</evidence>